<dbReference type="InterPro" id="IPR030400">
    <property type="entry name" value="Sedolisin_dom"/>
</dbReference>
<sequence length="421" mass="42023">MEVVAGQLQKPPPEGAFPIRKLLSAAVAGLLVAAAAVTGTTAASATPPVGKADEHSIKVCSDPRPGEAACAARQATDPTGRVITNATTPPGTALTPSQLRSAYRLDGTASGGRTVAIVDAYGYPNLERDLATYRQQYGLPACTTANGCLTILDQNGGTRLPRFDLGWAQEQALDVDAVSAACPDCRITVVQAASASFTNLGTAVQTAARQPGVVAISNSYGGSDASDATYGKYYRFPGIAVTASAGDSGYQGASYPASSSYVTAVGGTSLNPAPGTARGWAETTWSGTGSGCSAYNAPLAAAAGYGTGCANRAMNDVAAVSDPSNGGLGVFYPTSSKSSTWGQFGGTSLASPIIASVYALAGHTGAGLTGYANAIPYAHAGSLFDVASGSNGSCPTAQWCTARSGWDGVTGLGTPNGVGAF</sequence>
<feature type="domain" description="Peptidase S53" evidence="1">
    <location>
        <begin position="93"/>
        <end position="421"/>
    </location>
</feature>
<comment type="caution">
    <text evidence="2">The sequence shown here is derived from an EMBL/GenBank/DDBJ whole genome shotgun (WGS) entry which is preliminary data.</text>
</comment>
<dbReference type="SUPFAM" id="SSF52743">
    <property type="entry name" value="Subtilisin-like"/>
    <property type="match status" value="1"/>
</dbReference>
<evidence type="ECO:0000313" key="2">
    <source>
        <dbReference type="EMBL" id="GAA2200040.1"/>
    </source>
</evidence>
<dbReference type="InterPro" id="IPR036852">
    <property type="entry name" value="Peptidase_S8/S53_dom_sf"/>
</dbReference>
<organism evidence="2 3">
    <name type="scientific">Sinomonas flava</name>
    <dbReference type="NCBI Taxonomy" id="496857"/>
    <lineage>
        <taxon>Bacteria</taxon>
        <taxon>Bacillati</taxon>
        <taxon>Actinomycetota</taxon>
        <taxon>Actinomycetes</taxon>
        <taxon>Micrococcales</taxon>
        <taxon>Micrococcaceae</taxon>
        <taxon>Sinomonas</taxon>
    </lineage>
</organism>
<reference evidence="2 3" key="1">
    <citation type="journal article" date="2019" name="Int. J. Syst. Evol. Microbiol.">
        <title>The Global Catalogue of Microorganisms (GCM) 10K type strain sequencing project: providing services to taxonomists for standard genome sequencing and annotation.</title>
        <authorList>
            <consortium name="The Broad Institute Genomics Platform"/>
            <consortium name="The Broad Institute Genome Sequencing Center for Infectious Disease"/>
            <person name="Wu L."/>
            <person name="Ma J."/>
        </authorList>
    </citation>
    <scope>NUCLEOTIDE SEQUENCE [LARGE SCALE GENOMIC DNA]</scope>
    <source>
        <strain evidence="2 3">JCM 16034</strain>
    </source>
</reference>
<dbReference type="InterPro" id="IPR050819">
    <property type="entry name" value="Tripeptidyl-peptidase_I"/>
</dbReference>
<dbReference type="RefSeq" id="WP_344299451.1">
    <property type="nucleotide sequence ID" value="NZ_BAAAQW010000005.1"/>
</dbReference>
<dbReference type="PANTHER" id="PTHR14218">
    <property type="entry name" value="PROTEASE S8 TRIPEPTIDYL PEPTIDASE I CLN2"/>
    <property type="match status" value="1"/>
</dbReference>
<dbReference type="PROSITE" id="PS51695">
    <property type="entry name" value="SEDOLISIN"/>
    <property type="match status" value="1"/>
</dbReference>
<name>A0ABN3BTD8_9MICC</name>
<dbReference type="EMBL" id="BAAAQW010000005">
    <property type="protein sequence ID" value="GAA2200040.1"/>
    <property type="molecule type" value="Genomic_DNA"/>
</dbReference>
<proteinExistence type="predicted"/>
<keyword evidence="3" id="KW-1185">Reference proteome</keyword>
<dbReference type="PANTHER" id="PTHR14218:SF15">
    <property type="entry name" value="TRIPEPTIDYL-PEPTIDASE 1"/>
    <property type="match status" value="1"/>
</dbReference>
<evidence type="ECO:0000259" key="1">
    <source>
        <dbReference type="PROSITE" id="PS51695"/>
    </source>
</evidence>
<gene>
    <name evidence="2" type="ORF">GCM10009849_18880</name>
</gene>
<evidence type="ECO:0000313" key="3">
    <source>
        <dbReference type="Proteomes" id="UP001500432"/>
    </source>
</evidence>
<dbReference type="Gene3D" id="3.40.50.200">
    <property type="entry name" value="Peptidase S8/S53 domain"/>
    <property type="match status" value="1"/>
</dbReference>
<dbReference type="Proteomes" id="UP001500432">
    <property type="component" value="Unassembled WGS sequence"/>
</dbReference>
<protein>
    <submittedName>
        <fullName evidence="2">Peptidase S8</fullName>
    </submittedName>
</protein>
<accession>A0ABN3BTD8</accession>
<dbReference type="CDD" id="cd04056">
    <property type="entry name" value="Peptidases_S53"/>
    <property type="match status" value="1"/>
</dbReference>